<keyword evidence="1" id="KW-0732">Signal</keyword>
<name>A0A917FMD4_9BACL</name>
<protein>
    <recommendedName>
        <fullName evidence="2">SLH domain-containing protein</fullName>
    </recommendedName>
</protein>
<feature type="chain" id="PRO_5037310360" description="SLH domain-containing protein" evidence="1">
    <location>
        <begin position="27"/>
        <end position="902"/>
    </location>
</feature>
<sequence>MSQQSRWYKMLVFALVFSILTSTAFAEPAAADEGRPTTPFPDVKTGHWAEKHIAKLALQEIVKGDGVGRFNPASNVTQEDAIIMAIRFIGKEDAVQAVNAEIFPEAFQVSDYAKPYVVLAFQAGLLERVEEFENAEDYPDTAWGKLPASREWVTKLMIRAIGQDDLAKQLAGVQSSFADRDQIGEAFKGYVNAAVSLKLVNGVSADRFDPKANVNRAMIATLLSRAQYQFPVTYRGQTNGLLTGLTETSMTLFNVESKQETTYQVSNESLYYRFDSEQPSSPNGLTAYAEVMVMVSGNTVKYVEQVNDNAQIETISGEVVRVIPAENKLWIFVDNATAPIALEYSNSLVVQSDNGQTLSVSELTPGSSIEVQRDTFRTTPAALAIKVQGAPINKTASGKIEAVAGNSLSVLNSETGLTETWPVSSGALISWNNQIQSLSDLTVGDTVTYEVANSTITKITVTQTTGKPVSGELYEISSDGKTITYTVNGELNVRFVSASVQVSIEGMNQASLSNLVRGDNLHMTVNDQNVVTHIKVLDRKVEFISGASIVYDYDNTSKVLIVKDTNDRTHAITLTDNTKIDFNGTNFTLTTAASMLTKNKKVTIGYTDDTAVSLEFVFSFTGKLMNVNQTTNKLTLELVNGSTIILDYSSPMIETFGKTTSSFSDLKIGDTITARLGGVQQDRIVMIQAHHTVQEEIVAINTATNRVRLKSPDGTEAERLVGANWQLLSEQGASVKLSQFNIGQRVNVLYAGKEPIGMKAVQVTIGRITAVSGDRISLQDVNGVATEVVLGSGFKVVRGGTTSTSTSTLALGDWIDIRKDAQELNVVTVHAGLVKKFRTYNASTNELLVLAASVNDTNVRFKVTEQTKFYVGDSASTVQSLRNGDEITMYIVDGKLIEVRKK</sequence>
<dbReference type="Pfam" id="PF00395">
    <property type="entry name" value="SLH"/>
    <property type="match status" value="2"/>
</dbReference>
<accession>A0A917FMD4</accession>
<dbReference type="EMBL" id="BMGR01000001">
    <property type="protein sequence ID" value="GGF89239.1"/>
    <property type="molecule type" value="Genomic_DNA"/>
</dbReference>
<organism evidence="3 4">
    <name type="scientific">Paenibacillus abyssi</name>
    <dbReference type="NCBI Taxonomy" id="1340531"/>
    <lineage>
        <taxon>Bacteria</taxon>
        <taxon>Bacillati</taxon>
        <taxon>Bacillota</taxon>
        <taxon>Bacilli</taxon>
        <taxon>Bacillales</taxon>
        <taxon>Paenibacillaceae</taxon>
        <taxon>Paenibacillus</taxon>
    </lineage>
</organism>
<dbReference type="InterPro" id="IPR001119">
    <property type="entry name" value="SLH_dom"/>
</dbReference>
<dbReference type="RefSeq" id="WP_188528366.1">
    <property type="nucleotide sequence ID" value="NZ_BMGR01000001.1"/>
</dbReference>
<proteinExistence type="predicted"/>
<reference evidence="3" key="1">
    <citation type="journal article" date="2014" name="Int. J. Syst. Evol. Microbiol.">
        <title>Complete genome sequence of Corynebacterium casei LMG S-19264T (=DSM 44701T), isolated from a smear-ripened cheese.</title>
        <authorList>
            <consortium name="US DOE Joint Genome Institute (JGI-PGF)"/>
            <person name="Walter F."/>
            <person name="Albersmeier A."/>
            <person name="Kalinowski J."/>
            <person name="Ruckert C."/>
        </authorList>
    </citation>
    <scope>NUCLEOTIDE SEQUENCE</scope>
    <source>
        <strain evidence="3">CGMCC 1.12987</strain>
    </source>
</reference>
<dbReference type="PROSITE" id="PS51272">
    <property type="entry name" value="SLH"/>
    <property type="match status" value="2"/>
</dbReference>
<comment type="caution">
    <text evidence="3">The sequence shown here is derived from an EMBL/GenBank/DDBJ whole genome shotgun (WGS) entry which is preliminary data.</text>
</comment>
<evidence type="ECO:0000259" key="2">
    <source>
        <dbReference type="PROSITE" id="PS51272"/>
    </source>
</evidence>
<evidence type="ECO:0000313" key="3">
    <source>
        <dbReference type="EMBL" id="GGF89239.1"/>
    </source>
</evidence>
<evidence type="ECO:0000313" key="4">
    <source>
        <dbReference type="Proteomes" id="UP000644756"/>
    </source>
</evidence>
<evidence type="ECO:0000256" key="1">
    <source>
        <dbReference type="SAM" id="SignalP"/>
    </source>
</evidence>
<feature type="domain" description="SLH" evidence="2">
    <location>
        <begin position="36"/>
        <end position="99"/>
    </location>
</feature>
<feature type="signal peptide" evidence="1">
    <location>
        <begin position="1"/>
        <end position="26"/>
    </location>
</feature>
<reference evidence="3" key="2">
    <citation type="submission" date="2020-09" db="EMBL/GenBank/DDBJ databases">
        <authorList>
            <person name="Sun Q."/>
            <person name="Zhou Y."/>
        </authorList>
    </citation>
    <scope>NUCLEOTIDE SEQUENCE</scope>
    <source>
        <strain evidence="3">CGMCC 1.12987</strain>
    </source>
</reference>
<feature type="domain" description="SLH" evidence="2">
    <location>
        <begin position="174"/>
        <end position="237"/>
    </location>
</feature>
<gene>
    <name evidence="3" type="ORF">GCM10010916_03210</name>
</gene>
<keyword evidence="4" id="KW-1185">Reference proteome</keyword>
<dbReference type="Proteomes" id="UP000644756">
    <property type="component" value="Unassembled WGS sequence"/>
</dbReference>
<dbReference type="AlphaFoldDB" id="A0A917FMD4"/>